<keyword evidence="4" id="KW-1185">Reference proteome</keyword>
<evidence type="ECO:0000313" key="4">
    <source>
        <dbReference type="Proteomes" id="UP000019804"/>
    </source>
</evidence>
<gene>
    <name evidence="3" type="ORF">EURHEDRAFT_357003</name>
</gene>
<accession>A0A017SJY3</accession>
<dbReference type="RefSeq" id="XP_040640298.1">
    <property type="nucleotide sequence ID" value="XM_040778466.1"/>
</dbReference>
<dbReference type="OrthoDB" id="10451302at2759"/>
<evidence type="ECO:0000259" key="2">
    <source>
        <dbReference type="Pfam" id="PF22980"/>
    </source>
</evidence>
<dbReference type="AlphaFoldDB" id="A0A017SJY3"/>
<organism evidence="3 4">
    <name type="scientific">Aspergillus ruber (strain CBS 135680)</name>
    <dbReference type="NCBI Taxonomy" id="1388766"/>
    <lineage>
        <taxon>Eukaryota</taxon>
        <taxon>Fungi</taxon>
        <taxon>Dikarya</taxon>
        <taxon>Ascomycota</taxon>
        <taxon>Pezizomycotina</taxon>
        <taxon>Eurotiomycetes</taxon>
        <taxon>Eurotiomycetidae</taxon>
        <taxon>Eurotiales</taxon>
        <taxon>Aspergillaceae</taxon>
        <taxon>Aspergillus</taxon>
        <taxon>Aspergillus subgen. Aspergillus</taxon>
    </lineage>
</organism>
<dbReference type="EMBL" id="KK088418">
    <property type="protein sequence ID" value="EYE96610.1"/>
    <property type="molecule type" value="Genomic_DNA"/>
</dbReference>
<feature type="transmembrane region" description="Helical" evidence="1">
    <location>
        <begin position="145"/>
        <end position="172"/>
    </location>
</feature>
<evidence type="ECO:0000256" key="1">
    <source>
        <dbReference type="SAM" id="Phobius"/>
    </source>
</evidence>
<name>A0A017SJY3_ASPRC</name>
<evidence type="ECO:0000313" key="3">
    <source>
        <dbReference type="EMBL" id="EYE96610.1"/>
    </source>
</evidence>
<reference evidence="4" key="1">
    <citation type="journal article" date="2014" name="Nat. Commun.">
        <title>Genomic adaptations of the halophilic Dead Sea filamentous fungus Eurotium rubrum.</title>
        <authorList>
            <person name="Kis-Papo T."/>
            <person name="Weig A.R."/>
            <person name="Riley R."/>
            <person name="Persoh D."/>
            <person name="Salamov A."/>
            <person name="Sun H."/>
            <person name="Lipzen A."/>
            <person name="Wasser S.P."/>
            <person name="Rambold G."/>
            <person name="Grigoriev I.V."/>
            <person name="Nevo E."/>
        </authorList>
    </citation>
    <scope>NUCLEOTIDE SEQUENCE [LARGE SCALE GENOMIC DNA]</scope>
    <source>
        <strain evidence="4">CBS 135680</strain>
    </source>
</reference>
<feature type="domain" description="Myb-like DNA-binding" evidence="2">
    <location>
        <begin position="34"/>
        <end position="66"/>
    </location>
</feature>
<protein>
    <recommendedName>
        <fullName evidence="2">Myb-like DNA-binding domain-containing protein</fullName>
    </recommendedName>
</protein>
<dbReference type="Proteomes" id="UP000019804">
    <property type="component" value="Unassembled WGS sequence"/>
</dbReference>
<dbReference type="Pfam" id="PF22980">
    <property type="entry name" value="Myb_DNA-bind_8"/>
    <property type="match status" value="1"/>
</dbReference>
<dbReference type="InterPro" id="IPR054505">
    <property type="entry name" value="Myb_DNA-bind_8"/>
</dbReference>
<proteinExistence type="predicted"/>
<keyword evidence="1" id="KW-0472">Membrane</keyword>
<dbReference type="HOGENOM" id="CLU_1481666_0_0_1"/>
<keyword evidence="1" id="KW-0812">Transmembrane</keyword>
<sequence length="182" mass="21160">MSDYTQERLRSLLYRTQKKKGPLMPPPVYPVTIDDNLVFLWRAIQHSNYTKIDFNLLGNDFQLNREEALECFRELRRAIEDAVYNNYMERSNDRRESAGPTNILGLAVRRRKETVEDAEVIPWLLDYLGPVLRNLALPTPMHPTLVLRVSVLLLLVVQRLALLVLVLPKLVLRRLVIGMLAR</sequence>
<keyword evidence="1" id="KW-1133">Transmembrane helix</keyword>
<dbReference type="GeneID" id="63693590"/>